<protein>
    <submittedName>
        <fullName evidence="1">Uncharacterized protein</fullName>
    </submittedName>
</protein>
<dbReference type="EMBL" id="GL376558">
    <property type="status" value="NOT_ANNOTATED_CDS"/>
    <property type="molecule type" value="Genomic_DNA"/>
</dbReference>
<keyword evidence="2" id="KW-1185">Reference proteome</keyword>
<evidence type="ECO:0000313" key="1">
    <source>
        <dbReference type="EnsemblProtists" id="PYU1_T008811"/>
    </source>
</evidence>
<organism evidence="1 2">
    <name type="scientific">Globisporangium ultimum (strain ATCC 200006 / CBS 805.95 / DAOM BR144)</name>
    <name type="common">Pythium ultimum</name>
    <dbReference type="NCBI Taxonomy" id="431595"/>
    <lineage>
        <taxon>Eukaryota</taxon>
        <taxon>Sar</taxon>
        <taxon>Stramenopiles</taxon>
        <taxon>Oomycota</taxon>
        <taxon>Peronosporomycetes</taxon>
        <taxon>Pythiales</taxon>
        <taxon>Pythiaceae</taxon>
        <taxon>Globisporangium</taxon>
    </lineage>
</organism>
<reference evidence="2" key="1">
    <citation type="journal article" date="2010" name="Genome Biol.">
        <title>Genome sequence of the necrotrophic plant pathogen Pythium ultimum reveals original pathogenicity mechanisms and effector repertoire.</title>
        <authorList>
            <person name="Levesque C.A."/>
            <person name="Brouwer H."/>
            <person name="Cano L."/>
            <person name="Hamilton J.P."/>
            <person name="Holt C."/>
            <person name="Huitema E."/>
            <person name="Raffaele S."/>
            <person name="Robideau G.P."/>
            <person name="Thines M."/>
            <person name="Win J."/>
            <person name="Zerillo M.M."/>
            <person name="Beakes G.W."/>
            <person name="Boore J.L."/>
            <person name="Busam D."/>
            <person name="Dumas B."/>
            <person name="Ferriera S."/>
            <person name="Fuerstenberg S.I."/>
            <person name="Gachon C.M."/>
            <person name="Gaulin E."/>
            <person name="Govers F."/>
            <person name="Grenville-Briggs L."/>
            <person name="Horner N."/>
            <person name="Hostetler J."/>
            <person name="Jiang R.H."/>
            <person name="Johnson J."/>
            <person name="Krajaejun T."/>
            <person name="Lin H."/>
            <person name="Meijer H.J."/>
            <person name="Moore B."/>
            <person name="Morris P."/>
            <person name="Phuntmart V."/>
            <person name="Puiu D."/>
            <person name="Shetty J."/>
            <person name="Stajich J.E."/>
            <person name="Tripathy S."/>
            <person name="Wawra S."/>
            <person name="van West P."/>
            <person name="Whitty B.R."/>
            <person name="Coutinho P.M."/>
            <person name="Henrissat B."/>
            <person name="Martin F."/>
            <person name="Thomas P.D."/>
            <person name="Tyler B.M."/>
            <person name="De Vries R.P."/>
            <person name="Kamoun S."/>
            <person name="Yandell M."/>
            <person name="Tisserat N."/>
            <person name="Buell C.R."/>
        </authorList>
    </citation>
    <scope>NUCLEOTIDE SEQUENCE</scope>
    <source>
        <strain evidence="2">DAOM:BR144</strain>
    </source>
</reference>
<dbReference type="eggNOG" id="ENOG502S38E">
    <property type="taxonomic scope" value="Eukaryota"/>
</dbReference>
<dbReference type="Proteomes" id="UP000019132">
    <property type="component" value="Unassembled WGS sequence"/>
</dbReference>
<dbReference type="AlphaFoldDB" id="K3WV14"/>
<reference evidence="2" key="2">
    <citation type="submission" date="2010-04" db="EMBL/GenBank/DDBJ databases">
        <authorList>
            <person name="Buell R."/>
            <person name="Hamilton J."/>
            <person name="Hostetler J."/>
        </authorList>
    </citation>
    <scope>NUCLEOTIDE SEQUENCE [LARGE SCALE GENOMIC DNA]</scope>
    <source>
        <strain evidence="2">DAOM:BR144</strain>
    </source>
</reference>
<dbReference type="VEuPathDB" id="FungiDB:PYU1_G008793"/>
<dbReference type="OMA" id="MLAMMQY"/>
<dbReference type="HOGENOM" id="CLU_1550636_0_0_1"/>
<proteinExistence type="predicted"/>
<name>K3WV14_GLOUD</name>
<dbReference type="EnsemblProtists" id="PYU1_T008811">
    <property type="protein sequence ID" value="PYU1_T008811"/>
    <property type="gene ID" value="PYU1_G008793"/>
</dbReference>
<sequence length="173" mass="20027">MLMIEKRATPKAAMLTPQSFYSNSSNNVYAPAANMTRKRKIIVDEAAEKRARRTWSDLEYEEMLEEATLLREELDLMVMVAGDLCQDLACDASAVAQFARLLHAHEELVASAQDVTVQQIREMVQQMATMMQYLCRFHYAHFALVDMQDQLKMCRNRFMRFICQYAVMIGLQK</sequence>
<dbReference type="InParanoid" id="K3WV14"/>
<accession>K3WV14</accession>
<evidence type="ECO:0000313" key="2">
    <source>
        <dbReference type="Proteomes" id="UP000019132"/>
    </source>
</evidence>
<reference evidence="1" key="3">
    <citation type="submission" date="2015-02" db="UniProtKB">
        <authorList>
            <consortium name="EnsemblProtists"/>
        </authorList>
    </citation>
    <scope>IDENTIFICATION</scope>
    <source>
        <strain evidence="1">DAOM BR144</strain>
    </source>
</reference>